<proteinExistence type="predicted"/>
<dbReference type="EMBL" id="CR382122">
    <property type="protein sequence ID" value="CAH01978.1"/>
    <property type="molecule type" value="Genomic_DNA"/>
</dbReference>
<name>Q6CWV4_KLULA</name>
<keyword evidence="3" id="KW-1185">Reference proteome</keyword>
<evidence type="ECO:0000313" key="3">
    <source>
        <dbReference type="Proteomes" id="UP000000598"/>
    </source>
</evidence>
<dbReference type="OMA" id="YESVIEC"/>
<feature type="coiled-coil region" evidence="1">
    <location>
        <begin position="40"/>
        <end position="92"/>
    </location>
</feature>
<dbReference type="Proteomes" id="UP000000598">
    <property type="component" value="Chromosome B"/>
</dbReference>
<dbReference type="AlphaFoldDB" id="Q6CWV4"/>
<dbReference type="STRING" id="284590.Q6CWV4"/>
<dbReference type="eggNOG" id="ENOG502S5I1">
    <property type="taxonomic scope" value="Eukaryota"/>
</dbReference>
<dbReference type="InParanoid" id="Q6CWV4"/>
<organism evidence="2 3">
    <name type="scientific">Kluyveromyces lactis (strain ATCC 8585 / CBS 2359 / DSM 70799 / NBRC 1267 / NRRL Y-1140 / WM37)</name>
    <name type="common">Yeast</name>
    <name type="synonym">Candida sphaerica</name>
    <dbReference type="NCBI Taxonomy" id="284590"/>
    <lineage>
        <taxon>Eukaryota</taxon>
        <taxon>Fungi</taxon>
        <taxon>Dikarya</taxon>
        <taxon>Ascomycota</taxon>
        <taxon>Saccharomycotina</taxon>
        <taxon>Saccharomycetes</taxon>
        <taxon>Saccharomycetales</taxon>
        <taxon>Saccharomycetaceae</taxon>
        <taxon>Kluyveromyces</taxon>
    </lineage>
</organism>
<dbReference type="FunCoup" id="Q6CWV4">
    <property type="interactions" value="181"/>
</dbReference>
<dbReference type="KEGG" id="kla:KLLA0_B01221g"/>
<sequence>MGTPLQLVAEYYQSVIKCEKIFRTNAKQNDLSGLMLTRENISLRNQVQQLTLDLQLKKEELDNAKKLHKTQKALLESKLENAKAAVKKQTTQSSESGSEEIERVKFHLLSPIQNERSKSFEKQPSRLRQVIDRNQATLFDDETDDTANRTDDVLFLNSLKPNNDARYKVHETTDETSTESKKKRRLSNKKIEINDILGNSDDDEMNSDHLKTRVTKMKGLFKV</sequence>
<gene>
    <name evidence="2" type="ORF">KLLA0_B01221g</name>
</gene>
<accession>Q6CWV4</accession>
<dbReference type="Pfam" id="PF10422">
    <property type="entry name" value="LRS4"/>
    <property type="match status" value="1"/>
</dbReference>
<dbReference type="PaxDb" id="284590-Q6CWV4"/>
<dbReference type="HOGENOM" id="CLU_080754_0_0_1"/>
<protein>
    <submittedName>
        <fullName evidence="2">KLLA0B01221p</fullName>
    </submittedName>
</protein>
<dbReference type="InterPro" id="IPR018479">
    <property type="entry name" value="Lrs4/Mde4"/>
</dbReference>
<keyword evidence="1" id="KW-0175">Coiled coil</keyword>
<evidence type="ECO:0000313" key="2">
    <source>
        <dbReference type="EMBL" id="CAH01978.1"/>
    </source>
</evidence>
<reference evidence="2 3" key="1">
    <citation type="journal article" date="2004" name="Nature">
        <title>Genome evolution in yeasts.</title>
        <authorList>
            <consortium name="Genolevures"/>
            <person name="Dujon B."/>
            <person name="Sherman D."/>
            <person name="Fischer G."/>
            <person name="Durrens P."/>
            <person name="Casaregola S."/>
            <person name="Lafontaine I."/>
            <person name="de Montigny J."/>
            <person name="Marck C."/>
            <person name="Neuveglise C."/>
            <person name="Talla E."/>
            <person name="Goffard N."/>
            <person name="Frangeul L."/>
            <person name="Aigle M."/>
            <person name="Anthouard V."/>
            <person name="Babour A."/>
            <person name="Barbe V."/>
            <person name="Barnay S."/>
            <person name="Blanchin S."/>
            <person name="Beckerich J.M."/>
            <person name="Beyne E."/>
            <person name="Bleykasten C."/>
            <person name="Boisrame A."/>
            <person name="Boyer J."/>
            <person name="Cattolico L."/>
            <person name="Confanioleri F."/>
            <person name="de Daruvar A."/>
            <person name="Despons L."/>
            <person name="Fabre E."/>
            <person name="Fairhead C."/>
            <person name="Ferry-Dumazet H."/>
            <person name="Groppi A."/>
            <person name="Hantraye F."/>
            <person name="Hennequin C."/>
            <person name="Jauniaux N."/>
            <person name="Joyet P."/>
            <person name="Kachouri R."/>
            <person name="Kerrest A."/>
            <person name="Koszul R."/>
            <person name="Lemaire M."/>
            <person name="Lesur I."/>
            <person name="Ma L."/>
            <person name="Muller H."/>
            <person name="Nicaud J.M."/>
            <person name="Nikolski M."/>
            <person name="Oztas S."/>
            <person name="Ozier-Kalogeropoulos O."/>
            <person name="Pellenz S."/>
            <person name="Potier S."/>
            <person name="Richard G.F."/>
            <person name="Straub M.L."/>
            <person name="Suleau A."/>
            <person name="Swennene D."/>
            <person name="Tekaia F."/>
            <person name="Wesolowski-Louvel M."/>
            <person name="Westhof E."/>
            <person name="Wirth B."/>
            <person name="Zeniou-Meyer M."/>
            <person name="Zivanovic I."/>
            <person name="Bolotin-Fukuhara M."/>
            <person name="Thierry A."/>
            <person name="Bouchier C."/>
            <person name="Caudron B."/>
            <person name="Scarpelli C."/>
            <person name="Gaillardin C."/>
            <person name="Weissenbach J."/>
            <person name="Wincker P."/>
            <person name="Souciet J.L."/>
        </authorList>
    </citation>
    <scope>NUCLEOTIDE SEQUENCE [LARGE SCALE GENOMIC DNA]</scope>
    <source>
        <strain evidence="3">ATCC 8585 / CBS 2359 / DSM 70799 / NBRC 1267 / NRRL Y-1140 / WM37</strain>
    </source>
</reference>
<evidence type="ECO:0000256" key="1">
    <source>
        <dbReference type="SAM" id="Coils"/>
    </source>
</evidence>